<keyword evidence="4" id="KW-0238">DNA-binding</keyword>
<evidence type="ECO:0000256" key="2">
    <source>
        <dbReference type="ARBA" id="ARBA00023015"/>
    </source>
</evidence>
<proteinExistence type="inferred from homology"/>
<dbReference type="NCBIfam" id="TIGR02937">
    <property type="entry name" value="sigma70-ECF"/>
    <property type="match status" value="1"/>
</dbReference>
<accession>A0A7J7DA18</accession>
<evidence type="ECO:0000256" key="1">
    <source>
        <dbReference type="ARBA" id="ARBA00007788"/>
    </source>
</evidence>
<dbReference type="InterPro" id="IPR013324">
    <property type="entry name" value="RNA_pol_sigma_r3/r4-like"/>
</dbReference>
<dbReference type="PANTHER" id="PTHR30603:SF13">
    <property type="entry name" value="RNA POLYMERASE SIGMA FACTOR SIGC"/>
    <property type="match status" value="1"/>
</dbReference>
<evidence type="ECO:0000313" key="8">
    <source>
        <dbReference type="EMBL" id="KAF5743215.1"/>
    </source>
</evidence>
<protein>
    <submittedName>
        <fullName evidence="8">RNA polymerase sigma factor sigC-like</fullName>
    </submittedName>
</protein>
<reference evidence="8 9" key="1">
    <citation type="journal article" date="2020" name="Nat. Commun.">
        <title>Genome of Tripterygium wilfordii and identification of cytochrome P450 involved in triptolide biosynthesis.</title>
        <authorList>
            <person name="Tu L."/>
            <person name="Su P."/>
            <person name="Zhang Z."/>
            <person name="Gao L."/>
            <person name="Wang J."/>
            <person name="Hu T."/>
            <person name="Zhou J."/>
            <person name="Zhang Y."/>
            <person name="Zhao Y."/>
            <person name="Liu Y."/>
            <person name="Song Y."/>
            <person name="Tong Y."/>
            <person name="Lu Y."/>
            <person name="Yang J."/>
            <person name="Xu C."/>
            <person name="Jia M."/>
            <person name="Peters R.J."/>
            <person name="Huang L."/>
            <person name="Gao W."/>
        </authorList>
    </citation>
    <scope>NUCLEOTIDE SEQUENCE [LARGE SCALE GENOMIC DNA]</scope>
    <source>
        <strain evidence="9">cv. XIE 37</strain>
        <tissue evidence="8">Leaf</tissue>
    </source>
</reference>
<dbReference type="InterPro" id="IPR007630">
    <property type="entry name" value="RNA_pol_sigma70_r4"/>
</dbReference>
<comment type="similarity">
    <text evidence="1">Belongs to the sigma-70 factor family.</text>
</comment>
<dbReference type="PROSITE" id="PS00716">
    <property type="entry name" value="SIGMA70_2"/>
    <property type="match status" value="1"/>
</dbReference>
<dbReference type="PRINTS" id="PR00046">
    <property type="entry name" value="SIGMA70FCT"/>
</dbReference>
<dbReference type="CDD" id="cd06171">
    <property type="entry name" value="Sigma70_r4"/>
    <property type="match status" value="1"/>
</dbReference>
<dbReference type="InterPro" id="IPR014284">
    <property type="entry name" value="RNA_pol_sigma-70_dom"/>
</dbReference>
<dbReference type="EMBL" id="JAAARO010000009">
    <property type="protein sequence ID" value="KAF5743215.1"/>
    <property type="molecule type" value="Genomic_DNA"/>
</dbReference>
<evidence type="ECO:0000259" key="7">
    <source>
        <dbReference type="PROSITE" id="PS00716"/>
    </source>
</evidence>
<dbReference type="InterPro" id="IPR007627">
    <property type="entry name" value="RNA_pol_sigma70_r2"/>
</dbReference>
<comment type="caution">
    <text evidence="8">The sequence shown here is derived from an EMBL/GenBank/DDBJ whole genome shotgun (WGS) entry which is preliminary data.</text>
</comment>
<name>A0A7J7DA18_TRIWF</name>
<dbReference type="GO" id="GO:0006352">
    <property type="term" value="P:DNA-templated transcription initiation"/>
    <property type="evidence" value="ECO:0007669"/>
    <property type="project" value="InterPro"/>
</dbReference>
<dbReference type="AlphaFoldDB" id="A0A7J7DA18"/>
<dbReference type="GO" id="GO:0071482">
    <property type="term" value="P:cellular response to light stimulus"/>
    <property type="evidence" value="ECO:0007669"/>
    <property type="project" value="UniProtKB-ARBA"/>
</dbReference>
<dbReference type="GO" id="GO:0016987">
    <property type="term" value="F:sigma factor activity"/>
    <property type="evidence" value="ECO:0007669"/>
    <property type="project" value="UniProtKB-KW"/>
</dbReference>
<dbReference type="PANTHER" id="PTHR30603">
    <property type="entry name" value="RNA POLYMERASE SIGMA FACTOR RPO"/>
    <property type="match status" value="1"/>
</dbReference>
<keyword evidence="5" id="KW-0804">Transcription</keyword>
<dbReference type="SUPFAM" id="SSF88946">
    <property type="entry name" value="Sigma2 domain of RNA polymerase sigma factors"/>
    <property type="match status" value="1"/>
</dbReference>
<dbReference type="InParanoid" id="A0A7J7DA18"/>
<feature type="region of interest" description="Disordered" evidence="6">
    <location>
        <begin position="63"/>
        <end position="96"/>
    </location>
</feature>
<organism evidence="8 9">
    <name type="scientific">Tripterygium wilfordii</name>
    <name type="common">Thunder God vine</name>
    <dbReference type="NCBI Taxonomy" id="458696"/>
    <lineage>
        <taxon>Eukaryota</taxon>
        <taxon>Viridiplantae</taxon>
        <taxon>Streptophyta</taxon>
        <taxon>Embryophyta</taxon>
        <taxon>Tracheophyta</taxon>
        <taxon>Spermatophyta</taxon>
        <taxon>Magnoliopsida</taxon>
        <taxon>eudicotyledons</taxon>
        <taxon>Gunneridae</taxon>
        <taxon>Pentapetalae</taxon>
        <taxon>rosids</taxon>
        <taxon>fabids</taxon>
        <taxon>Celastrales</taxon>
        <taxon>Celastraceae</taxon>
        <taxon>Tripterygium</taxon>
    </lineage>
</organism>
<dbReference type="Pfam" id="PF04542">
    <property type="entry name" value="Sigma70_r2"/>
    <property type="match status" value="1"/>
</dbReference>
<dbReference type="Gene3D" id="1.20.120.1810">
    <property type="match status" value="1"/>
</dbReference>
<dbReference type="FunCoup" id="A0A7J7DA18">
    <property type="interactions" value="559"/>
</dbReference>
<dbReference type="Gene3D" id="1.20.140.160">
    <property type="match status" value="1"/>
</dbReference>
<evidence type="ECO:0000256" key="3">
    <source>
        <dbReference type="ARBA" id="ARBA00023082"/>
    </source>
</evidence>
<keyword evidence="9" id="KW-1185">Reference proteome</keyword>
<dbReference type="InterPro" id="IPR000943">
    <property type="entry name" value="RNA_pol_sigma70"/>
</dbReference>
<sequence length="534" mass="61059">MGLGFRLNLKWGFPIQSHSLNNPPSRLSLSLVRGWETSSNPARLSFVSVISEESEVTHKDSLRAYASTTQQTLDREDNEMEEMKDSTPSTSSREEKGPRFNLLLDNLEILEKTVADSDALRLEKDILLQLGRLGALKLFDTCLSRTLETSNIFDLSDVHTEPIIEYNTNSINRNDNGEHTVSSGKKGQRKLRRKRALVNATKGYSRSLPSETIQKDIQWSSTSSLRRTSKSKTRRSMIARNEAELSKGVKLVAELERIRMRLEEQTGRVSSLSCWAEAAGVDEKVLQQDLRFGWYCRDELFRSTRGLILYLARHYRGKGIAVEDLLQAGYLGVLQGAERFDHKRGCKFSTYVQYWVRKYMSRMVAQYSRGIQIPYALNGKINQIQLARKFLKNSHGRHADDIEIAKHTGLSLANIRAATQCLRVVGSVDHKKGDFHGSKYTEIVPDRSMKSPGEIVMAEHMKKDVHVLLKCLDSRERQVLVLRFGLNDNQPKSLGEIGKIFHVSREWIRQIEKKAMEKLRDEETCKNMSYYLDL</sequence>
<dbReference type="InterPro" id="IPR050239">
    <property type="entry name" value="Sigma-70_RNA_pol_init_factors"/>
</dbReference>
<dbReference type="OrthoDB" id="206108at2759"/>
<evidence type="ECO:0000256" key="5">
    <source>
        <dbReference type="ARBA" id="ARBA00023163"/>
    </source>
</evidence>
<keyword evidence="2" id="KW-0805">Transcription regulation</keyword>
<evidence type="ECO:0000256" key="6">
    <source>
        <dbReference type="SAM" id="MobiDB-lite"/>
    </source>
</evidence>
<evidence type="ECO:0000256" key="4">
    <source>
        <dbReference type="ARBA" id="ARBA00023125"/>
    </source>
</evidence>
<feature type="domain" description="RNA polymerase sigma-70" evidence="7">
    <location>
        <begin position="493"/>
        <end position="519"/>
    </location>
</feature>
<gene>
    <name evidence="8" type="ORF">HS088_TW09G01280</name>
</gene>
<dbReference type="Pfam" id="PF04539">
    <property type="entry name" value="Sigma70_r3"/>
    <property type="match status" value="1"/>
</dbReference>
<dbReference type="InterPro" id="IPR013325">
    <property type="entry name" value="RNA_pol_sigma_r2"/>
</dbReference>
<evidence type="ECO:0000313" key="9">
    <source>
        <dbReference type="Proteomes" id="UP000593562"/>
    </source>
</evidence>
<keyword evidence="3" id="KW-0731">Sigma factor</keyword>
<dbReference type="InterPro" id="IPR007624">
    <property type="entry name" value="RNA_pol_sigma70_r3"/>
</dbReference>
<dbReference type="GO" id="GO:0003677">
    <property type="term" value="F:DNA binding"/>
    <property type="evidence" value="ECO:0007669"/>
    <property type="project" value="UniProtKB-KW"/>
</dbReference>
<dbReference type="Pfam" id="PF04545">
    <property type="entry name" value="Sigma70_r4"/>
    <property type="match status" value="1"/>
</dbReference>
<dbReference type="SUPFAM" id="SSF88659">
    <property type="entry name" value="Sigma3 and sigma4 domains of RNA polymerase sigma factors"/>
    <property type="match status" value="2"/>
</dbReference>
<dbReference type="Proteomes" id="UP000593562">
    <property type="component" value="Unassembled WGS sequence"/>
</dbReference>